<proteinExistence type="predicted"/>
<sequence>MSWTPTYHKRNLGNLDDLAPNTKAAAMKWYQYCIDKKIDVLIYETIRTVAQQRANIKSGASKSMKSYHLVGQALDFVPIIGGKAQWPRSVYASIPFISAIIHAEKLGFEAGYRWGWDAPHLQFNYRGYGTDKMPATSAAAVPAVSMGKEEVLSLQQKLTKLGLDTNGVDGVYGKGTTNAVMILQRRTGLAIDGIAGPQTLAKIEQLLKEKGLIGTPGIFRVVTGTFATPEAAEAAAKKMPYNARKGAEDNRIYTGVFTSLESAEEARALIEVEHGYNPRIKSYSESA</sequence>
<dbReference type="EMBL" id="MWSK01000004">
    <property type="protein sequence ID" value="OXS77972.1"/>
    <property type="molecule type" value="Genomic_DNA"/>
</dbReference>
<organism evidence="3 4">
    <name type="scientific">Domibacillus enclensis</name>
    <dbReference type="NCBI Taxonomy" id="1017273"/>
    <lineage>
        <taxon>Bacteria</taxon>
        <taxon>Bacillati</taxon>
        <taxon>Bacillota</taxon>
        <taxon>Bacilli</taxon>
        <taxon>Bacillales</taxon>
        <taxon>Bacillaceae</taxon>
        <taxon>Domibacillus</taxon>
    </lineage>
</organism>
<evidence type="ECO:0000313" key="3">
    <source>
        <dbReference type="EMBL" id="SIQ90876.1"/>
    </source>
</evidence>
<reference evidence="2" key="3">
    <citation type="submission" date="2017-03" db="EMBL/GenBank/DDBJ databases">
        <authorList>
            <person name="Dastager S.G."/>
            <person name="Neurgaonkar P.S."/>
            <person name="Dharne M.S."/>
        </authorList>
    </citation>
    <scope>NUCLEOTIDE SEQUENCE</scope>
    <source>
        <strain evidence="2">DSM 25145</strain>
    </source>
</reference>
<reference evidence="5" key="2">
    <citation type="submission" date="2017-03" db="EMBL/GenBank/DDBJ databases">
        <title>Bacillus sp. V-88(T) DSM27956, whole genome shotgun sequencing project.</title>
        <authorList>
            <person name="Dastager S.G."/>
            <person name="Neurgaonkar P.S."/>
            <person name="Dharne M.S."/>
        </authorList>
    </citation>
    <scope>NUCLEOTIDE SEQUENCE [LARGE SCALE GENOMIC DNA]</scope>
    <source>
        <strain evidence="5">DSM 25145</strain>
    </source>
</reference>
<gene>
    <name evidence="2" type="ORF">B1B05_10220</name>
    <name evidence="3" type="ORF">SAMN05443094_104206</name>
</gene>
<dbReference type="SUPFAM" id="SSF55166">
    <property type="entry name" value="Hedgehog/DD-peptidase"/>
    <property type="match status" value="1"/>
</dbReference>
<dbReference type="InterPro" id="IPR036365">
    <property type="entry name" value="PGBD-like_sf"/>
</dbReference>
<dbReference type="GO" id="GO:0004180">
    <property type="term" value="F:carboxypeptidase activity"/>
    <property type="evidence" value="ECO:0007669"/>
    <property type="project" value="UniProtKB-KW"/>
</dbReference>
<dbReference type="STRING" id="1017273.SAMN05443094_104206"/>
<keyword evidence="5" id="KW-1185">Reference proteome</keyword>
<dbReference type="AlphaFoldDB" id="A0A1N6WLK0"/>
<dbReference type="Gene3D" id="3.30.1380.10">
    <property type="match status" value="1"/>
</dbReference>
<dbReference type="SUPFAM" id="SSF47090">
    <property type="entry name" value="PGBD-like"/>
    <property type="match status" value="1"/>
</dbReference>
<dbReference type="Gene3D" id="1.10.101.10">
    <property type="entry name" value="PGBD-like superfamily/PGBD"/>
    <property type="match status" value="1"/>
</dbReference>
<protein>
    <submittedName>
        <fullName evidence="3">D-alanyl-D-alanine carboxypeptidase</fullName>
    </submittedName>
</protein>
<dbReference type="InterPro" id="IPR036366">
    <property type="entry name" value="PGBDSf"/>
</dbReference>
<evidence type="ECO:0000313" key="2">
    <source>
        <dbReference type="EMBL" id="OXS77972.1"/>
    </source>
</evidence>
<dbReference type="EMBL" id="FTLX01000004">
    <property type="protein sequence ID" value="SIQ90876.1"/>
    <property type="molecule type" value="Genomic_DNA"/>
</dbReference>
<name>A0A1N6WLK0_9BACI</name>
<keyword evidence="3" id="KW-0645">Protease</keyword>
<dbReference type="Proteomes" id="UP000215545">
    <property type="component" value="Unassembled WGS sequence"/>
</dbReference>
<evidence type="ECO:0000313" key="5">
    <source>
        <dbReference type="Proteomes" id="UP000215545"/>
    </source>
</evidence>
<accession>A0A1N6WLK0</accession>
<dbReference type="Pfam" id="PF01471">
    <property type="entry name" value="PG_binding_1"/>
    <property type="match status" value="1"/>
</dbReference>
<dbReference type="InterPro" id="IPR009045">
    <property type="entry name" value="Zn_M74/Hedgehog-like"/>
</dbReference>
<feature type="domain" description="Peptidoglycan binding-like" evidence="1">
    <location>
        <begin position="149"/>
        <end position="203"/>
    </location>
</feature>
<evidence type="ECO:0000313" key="4">
    <source>
        <dbReference type="Proteomes" id="UP000186385"/>
    </source>
</evidence>
<keyword evidence="3" id="KW-0121">Carboxypeptidase</keyword>
<dbReference type="Proteomes" id="UP000186385">
    <property type="component" value="Unassembled WGS sequence"/>
</dbReference>
<reference evidence="3 4" key="1">
    <citation type="submission" date="2017-01" db="EMBL/GenBank/DDBJ databases">
        <authorList>
            <person name="Mah S.A."/>
            <person name="Swanson W.J."/>
            <person name="Moy G.W."/>
            <person name="Vacquier V.D."/>
        </authorList>
    </citation>
    <scope>NUCLEOTIDE SEQUENCE [LARGE SCALE GENOMIC DNA]</scope>
    <source>
        <strain evidence="3 4">NIO-1016</strain>
    </source>
</reference>
<keyword evidence="3" id="KW-0378">Hydrolase</keyword>
<dbReference type="CDD" id="cd14845">
    <property type="entry name" value="L-Ala-D-Glu_peptidase_like"/>
    <property type="match status" value="1"/>
</dbReference>
<dbReference type="RefSeq" id="WP_052698411.1">
    <property type="nucleotide sequence ID" value="NZ_FTLX01000004.1"/>
</dbReference>
<dbReference type="InterPro" id="IPR002477">
    <property type="entry name" value="Peptidoglycan-bd-like"/>
</dbReference>
<dbReference type="OrthoDB" id="9799970at2"/>
<evidence type="ECO:0000259" key="1">
    <source>
        <dbReference type="Pfam" id="PF01471"/>
    </source>
</evidence>